<protein>
    <submittedName>
        <fullName evidence="2">Uncharacterized protein</fullName>
    </submittedName>
</protein>
<name>A0A8E2DID8_9APHY</name>
<evidence type="ECO:0000256" key="1">
    <source>
        <dbReference type="SAM" id="MobiDB-lite"/>
    </source>
</evidence>
<feature type="compositionally biased region" description="Low complexity" evidence="1">
    <location>
        <begin position="60"/>
        <end position="73"/>
    </location>
</feature>
<feature type="compositionally biased region" description="Basic and acidic residues" evidence="1">
    <location>
        <begin position="25"/>
        <end position="34"/>
    </location>
</feature>
<dbReference type="EMBL" id="KV722432">
    <property type="protein sequence ID" value="OCH89200.1"/>
    <property type="molecule type" value="Genomic_DNA"/>
</dbReference>
<dbReference type="Proteomes" id="UP000250043">
    <property type="component" value="Unassembled WGS sequence"/>
</dbReference>
<feature type="compositionally biased region" description="Polar residues" evidence="1">
    <location>
        <begin position="1"/>
        <end position="20"/>
    </location>
</feature>
<evidence type="ECO:0000313" key="3">
    <source>
        <dbReference type="Proteomes" id="UP000250043"/>
    </source>
</evidence>
<evidence type="ECO:0000313" key="2">
    <source>
        <dbReference type="EMBL" id="OCH89200.1"/>
    </source>
</evidence>
<proteinExistence type="predicted"/>
<feature type="region of interest" description="Disordered" evidence="1">
    <location>
        <begin position="1"/>
        <end position="79"/>
    </location>
</feature>
<feature type="region of interest" description="Disordered" evidence="1">
    <location>
        <begin position="117"/>
        <end position="136"/>
    </location>
</feature>
<feature type="region of interest" description="Disordered" evidence="1">
    <location>
        <begin position="173"/>
        <end position="192"/>
    </location>
</feature>
<gene>
    <name evidence="2" type="ORF">OBBRIDRAFT_32973</name>
</gene>
<dbReference type="AlphaFoldDB" id="A0A8E2DID8"/>
<feature type="compositionally biased region" description="Low complexity" evidence="1">
    <location>
        <begin position="174"/>
        <end position="192"/>
    </location>
</feature>
<keyword evidence="3" id="KW-1185">Reference proteome</keyword>
<reference evidence="2 3" key="1">
    <citation type="submission" date="2016-07" db="EMBL/GenBank/DDBJ databases">
        <title>Draft genome of the white-rot fungus Obba rivulosa 3A-2.</title>
        <authorList>
            <consortium name="DOE Joint Genome Institute"/>
            <person name="Miettinen O."/>
            <person name="Riley R."/>
            <person name="Acob R."/>
            <person name="Barry K."/>
            <person name="Cullen D."/>
            <person name="De Vries R."/>
            <person name="Hainaut M."/>
            <person name="Hatakka A."/>
            <person name="Henrissat B."/>
            <person name="Hilden K."/>
            <person name="Kuo R."/>
            <person name="Labutti K."/>
            <person name="Lipzen A."/>
            <person name="Makela M.R."/>
            <person name="Sandor L."/>
            <person name="Spatafora J.W."/>
            <person name="Grigoriev I.V."/>
            <person name="Hibbett D.S."/>
        </authorList>
    </citation>
    <scope>NUCLEOTIDE SEQUENCE [LARGE SCALE GENOMIC DNA]</scope>
    <source>
        <strain evidence="2 3">3A-2</strain>
    </source>
</reference>
<accession>A0A8E2DID8</accession>
<organism evidence="2 3">
    <name type="scientific">Obba rivulosa</name>
    <dbReference type="NCBI Taxonomy" id="1052685"/>
    <lineage>
        <taxon>Eukaryota</taxon>
        <taxon>Fungi</taxon>
        <taxon>Dikarya</taxon>
        <taxon>Basidiomycota</taxon>
        <taxon>Agaricomycotina</taxon>
        <taxon>Agaricomycetes</taxon>
        <taxon>Polyporales</taxon>
        <taxon>Gelatoporiaceae</taxon>
        <taxon>Obba</taxon>
    </lineage>
</organism>
<sequence length="192" mass="20769">MAFPESQCNDTRPTLPSIHTLSLPDIRRRPKVDDLNDFDDLPTQRISRPRALYARPRNPSVSSEVSSSSRASSPTDTLPSAVPSFPFPGSNFSLVPTTFEHANAVVVVPPPSLLPASDGSYRSRSPTPATPTSPVDTARRGKAFLVVGQAMEQLRHSQRRLAQGARVHPYRIVARAPNSRRASTSSSASSDA</sequence>
<dbReference type="OrthoDB" id="3267542at2759"/>